<proteinExistence type="predicted"/>
<feature type="region of interest" description="Disordered" evidence="1">
    <location>
        <begin position="1"/>
        <end position="23"/>
    </location>
</feature>
<evidence type="ECO:0008006" key="3">
    <source>
        <dbReference type="Google" id="ProtNLM"/>
    </source>
</evidence>
<dbReference type="AlphaFoldDB" id="A0A382I142"/>
<accession>A0A382I142</accession>
<feature type="compositionally biased region" description="Basic residues" evidence="1">
    <location>
        <begin position="1"/>
        <end position="17"/>
    </location>
</feature>
<protein>
    <recommendedName>
        <fullName evidence="3">Histone H1-like protein</fullName>
    </recommendedName>
</protein>
<feature type="region of interest" description="Disordered" evidence="1">
    <location>
        <begin position="39"/>
        <end position="93"/>
    </location>
</feature>
<evidence type="ECO:0000256" key="1">
    <source>
        <dbReference type="SAM" id="MobiDB-lite"/>
    </source>
</evidence>
<sequence>MNKKQKLVARKHRKNKERIKSLKQASVAIASKKLVTKMEEKVQKVSAKKTTAKKPATKKKTTAKKPAAKKKTTAKKPAAKKKTTAKKSSKADK</sequence>
<reference evidence="2" key="1">
    <citation type="submission" date="2018-05" db="EMBL/GenBank/DDBJ databases">
        <authorList>
            <person name="Lanie J.A."/>
            <person name="Ng W.-L."/>
            <person name="Kazmierczak K.M."/>
            <person name="Andrzejewski T.M."/>
            <person name="Davidsen T.M."/>
            <person name="Wayne K.J."/>
            <person name="Tettelin H."/>
            <person name="Glass J.I."/>
            <person name="Rusch D."/>
            <person name="Podicherti R."/>
            <person name="Tsui H.-C.T."/>
            <person name="Winkler M.E."/>
        </authorList>
    </citation>
    <scope>NUCLEOTIDE SEQUENCE</scope>
</reference>
<name>A0A382I142_9ZZZZ</name>
<feature type="compositionally biased region" description="Basic residues" evidence="1">
    <location>
        <begin position="46"/>
        <end position="93"/>
    </location>
</feature>
<organism evidence="2">
    <name type="scientific">marine metagenome</name>
    <dbReference type="NCBI Taxonomy" id="408172"/>
    <lineage>
        <taxon>unclassified sequences</taxon>
        <taxon>metagenomes</taxon>
        <taxon>ecological metagenomes</taxon>
    </lineage>
</organism>
<dbReference type="EMBL" id="UINC01064579">
    <property type="protein sequence ID" value="SVB93384.1"/>
    <property type="molecule type" value="Genomic_DNA"/>
</dbReference>
<gene>
    <name evidence="2" type="ORF">METZ01_LOCUS246238</name>
</gene>
<evidence type="ECO:0000313" key="2">
    <source>
        <dbReference type="EMBL" id="SVB93384.1"/>
    </source>
</evidence>